<dbReference type="SUPFAM" id="SSF111283">
    <property type="entry name" value="Putative modulator of DNA gyrase, PmbA/TldD"/>
    <property type="match status" value="1"/>
</dbReference>
<dbReference type="GO" id="GO:0008237">
    <property type="term" value="F:metallopeptidase activity"/>
    <property type="evidence" value="ECO:0007669"/>
    <property type="project" value="UniProtKB-KW"/>
</dbReference>
<accession>A0AAU7F8Q9</accession>
<organism evidence="5">
    <name type="scientific">Chitinibacter mangrovi</name>
    <dbReference type="NCBI Taxonomy" id="3153927"/>
    <lineage>
        <taxon>Bacteria</taxon>
        <taxon>Pseudomonadati</taxon>
        <taxon>Pseudomonadota</taxon>
        <taxon>Betaproteobacteria</taxon>
        <taxon>Neisseriales</taxon>
        <taxon>Chitinibacteraceae</taxon>
        <taxon>Chitinibacter</taxon>
    </lineage>
</organism>
<dbReference type="Pfam" id="PF19289">
    <property type="entry name" value="PmbA_TldD_3rd"/>
    <property type="match status" value="1"/>
</dbReference>
<dbReference type="GO" id="GO:0005829">
    <property type="term" value="C:cytosol"/>
    <property type="evidence" value="ECO:0007669"/>
    <property type="project" value="TreeGrafter"/>
</dbReference>
<dbReference type="EMBL" id="CP157355">
    <property type="protein sequence ID" value="XBM00211.1"/>
    <property type="molecule type" value="Genomic_DNA"/>
</dbReference>
<dbReference type="AlphaFoldDB" id="A0AAU7F8Q9"/>
<dbReference type="InterPro" id="IPR045569">
    <property type="entry name" value="Metalloprtase-TldD/E_C"/>
</dbReference>
<dbReference type="EC" id="3.4.24.-" evidence="5"/>
<feature type="domain" description="Metalloprotease TldD/E central" evidence="4">
    <location>
        <begin position="121"/>
        <end position="228"/>
    </location>
</feature>
<dbReference type="InterPro" id="IPR047657">
    <property type="entry name" value="PmbA"/>
</dbReference>
<keyword evidence="5" id="KW-0482">Metalloprotease</keyword>
<sequence length="443" mass="46960">MSEFSFSESTLRQLASQVLDIAKQQGATACDVEVSEGSGQNVSVRLDEVETIEYNQDKGVSVTVYLGQQKGHASSSDFSPQALSDTVKAALAIAKYTAADEFAGQADPKRLCTVFPDLDLYHPWDLSVENAIELARQCEQAALAVDERIDNSDGATVSTSASRWVYGNSQGFIGAGTSTRYSVSAAVIAEDDSGMQRDYWYTAARAASDLEAAAAVGRKAGERTVRRLGARRLKTGEYPVLFEASVASSLIGHWVSAVSGSSLYRKSSFLVDSLGQPVFAPCVTITEDPFTPRGFASGAFDAEGVATSARTVVDRGVQQGYFLGSYSARKLGMDTTGNAGGPHNLFVAPTDVASSLLAKMGTGLLVTELLGHGINMVTGDYSRGAAGFWVENGVIQYPVEEITIAGNLREMYQRIVAVGDDALASSSRKVGAILIERMTVAGD</sequence>
<feature type="domain" description="Metalloprotease TldD/E N-terminal" evidence="2">
    <location>
        <begin position="30"/>
        <end position="94"/>
    </location>
</feature>
<dbReference type="Pfam" id="PF19290">
    <property type="entry name" value="PmbA_TldD_2nd"/>
    <property type="match status" value="1"/>
</dbReference>
<dbReference type="RefSeq" id="WP_348944576.1">
    <property type="nucleotide sequence ID" value="NZ_CP157355.1"/>
</dbReference>
<evidence type="ECO:0000313" key="5">
    <source>
        <dbReference type="EMBL" id="XBM00211.1"/>
    </source>
</evidence>
<gene>
    <name evidence="5" type="primary">pmbA</name>
    <name evidence="5" type="ORF">ABHF33_14310</name>
</gene>
<name>A0AAU7F8Q9_9NEIS</name>
<dbReference type="InterPro" id="IPR002510">
    <property type="entry name" value="Metalloprtase-TldD/E_N"/>
</dbReference>
<protein>
    <submittedName>
        <fullName evidence="5">Metalloprotease PmbA</fullName>
        <ecNumber evidence="5">3.4.24.-</ecNumber>
    </submittedName>
</protein>
<dbReference type="PANTHER" id="PTHR43421">
    <property type="entry name" value="METALLOPROTEASE PMBA"/>
    <property type="match status" value="1"/>
</dbReference>
<dbReference type="NCBIfam" id="NF008268">
    <property type="entry name" value="PRK11040.1"/>
    <property type="match status" value="1"/>
</dbReference>
<dbReference type="InterPro" id="IPR036059">
    <property type="entry name" value="TldD/PmbA_sf"/>
</dbReference>
<proteinExistence type="inferred from homology"/>
<comment type="similarity">
    <text evidence="1">Belongs to the peptidase U62 family.</text>
</comment>
<dbReference type="Pfam" id="PF01523">
    <property type="entry name" value="PmbA_TldD_1st"/>
    <property type="match status" value="1"/>
</dbReference>
<keyword evidence="5" id="KW-0645">Protease</keyword>
<dbReference type="InterPro" id="IPR035068">
    <property type="entry name" value="TldD/PmbA_N"/>
</dbReference>
<keyword evidence="5" id="KW-0378">Hydrolase</keyword>
<evidence type="ECO:0000259" key="3">
    <source>
        <dbReference type="Pfam" id="PF19289"/>
    </source>
</evidence>
<evidence type="ECO:0000256" key="1">
    <source>
        <dbReference type="ARBA" id="ARBA00005836"/>
    </source>
</evidence>
<dbReference type="InterPro" id="IPR045570">
    <property type="entry name" value="Metalloprtase-TldD/E_cen_dom"/>
</dbReference>
<evidence type="ECO:0000259" key="2">
    <source>
        <dbReference type="Pfam" id="PF01523"/>
    </source>
</evidence>
<evidence type="ECO:0000259" key="4">
    <source>
        <dbReference type="Pfam" id="PF19290"/>
    </source>
</evidence>
<dbReference type="PANTHER" id="PTHR43421:SF1">
    <property type="entry name" value="METALLOPROTEASE PMBA"/>
    <property type="match status" value="1"/>
</dbReference>
<reference evidence="5" key="1">
    <citation type="submission" date="2024-05" db="EMBL/GenBank/DDBJ databases">
        <authorList>
            <person name="Yang L."/>
            <person name="Pan L."/>
        </authorList>
    </citation>
    <scope>NUCLEOTIDE SEQUENCE</scope>
    <source>
        <strain evidence="5">FCG-7</strain>
    </source>
</reference>
<feature type="domain" description="Metalloprotease TldD/E C-terminal" evidence="3">
    <location>
        <begin position="235"/>
        <end position="442"/>
    </location>
</feature>
<dbReference type="GO" id="GO:0006508">
    <property type="term" value="P:proteolysis"/>
    <property type="evidence" value="ECO:0007669"/>
    <property type="project" value="InterPro"/>
</dbReference>
<dbReference type="KEGG" id="cmav:ABHF33_14310"/>
<dbReference type="Gene3D" id="3.30.2290.10">
    <property type="entry name" value="PmbA/TldD superfamily"/>
    <property type="match status" value="1"/>
</dbReference>